<keyword evidence="2" id="KW-0285">Flavoprotein</keyword>
<sequence>MSNRIVVIGGGASGMVAAIAASQRGSRVTIFEKNQRLGKKILATGNGRCNYTNVTMTKNCYNHPFFVESIFDQFSLDQTLEFFKDLGIYPRVEKEGKAYPTSLQARSITEALEREIHRLKIQVLYGQTVEEIEFKGDSFVVKTNQRQTNVFDKVIIATGGLALPKSGSDGSGYGFAEAFGHEVTPVFPALVKLNLDCPYLKETDGVKMETTVRLYQENKLVLEKTNDVLFTKYGVSGPTILDLSRKANELLLKQKRVFVSINLVPDYDKELLIERFMRLKQLSVYESMKGLLHQKLIHPVLKEAKINDQTIVEKLPINELERLISVLSDYRFEVLSSKDFDEAQVTAGGIKVNQVDQVTLESNLIPGLYFCGEVLDIDGLCGGYNLQWAWSSGFVAGRFASKMN</sequence>
<evidence type="ECO:0000313" key="7">
    <source>
        <dbReference type="Proteomes" id="UP000032737"/>
    </source>
</evidence>
<reference evidence="6 7" key="1">
    <citation type="journal article" date="2013" name="J. Mol. Microbiol. Biotechnol.">
        <title>Analysis of the Complete Genomes of Acholeplasma brassicae , A. palmae and A. laidlawii and Their Comparison to the Obligate Parasites from ' Candidatus Phytoplasma'.</title>
        <authorList>
            <person name="Kube M."/>
            <person name="Siewert C."/>
            <person name="Migdoll A.M."/>
            <person name="Duduk B."/>
            <person name="Holz S."/>
            <person name="Rabus R."/>
            <person name="Seemuller E."/>
            <person name="Mitrovic J."/>
            <person name="Muller I."/>
            <person name="Buttner C."/>
            <person name="Reinhardt R."/>
        </authorList>
    </citation>
    <scope>NUCLEOTIDE SEQUENCE [LARGE SCALE GENOMIC DNA]</scope>
    <source>
        <strain evidence="7">0502</strain>
    </source>
</reference>
<organism evidence="6 7">
    <name type="scientific">Acholeplasma brassicae</name>
    <dbReference type="NCBI Taxonomy" id="61635"/>
    <lineage>
        <taxon>Bacteria</taxon>
        <taxon>Bacillati</taxon>
        <taxon>Mycoplasmatota</taxon>
        <taxon>Mollicutes</taxon>
        <taxon>Acholeplasmatales</taxon>
        <taxon>Acholeplasmataceae</taxon>
        <taxon>Acholeplasma</taxon>
    </lineage>
</organism>
<protein>
    <recommendedName>
        <fullName evidence="8">NAD(P)/FAD-dependent oxidoreductase</fullName>
    </recommendedName>
</protein>
<dbReference type="HOGENOM" id="CLU_025174_3_1_14"/>
<feature type="domain" description="RsdA/BaiN/AoA(So)-like insert" evidence="5">
    <location>
        <begin position="188"/>
        <end position="345"/>
    </location>
</feature>
<dbReference type="SUPFAM" id="SSF160996">
    <property type="entry name" value="HI0933 insert domain-like"/>
    <property type="match status" value="1"/>
</dbReference>
<dbReference type="KEGG" id="abra:BN85314260"/>
<dbReference type="AlphaFoldDB" id="U4KPR2"/>
<dbReference type="SUPFAM" id="SSF51905">
    <property type="entry name" value="FAD/NAD(P)-binding domain"/>
    <property type="match status" value="1"/>
</dbReference>
<dbReference type="Pfam" id="PF22780">
    <property type="entry name" value="HI0933_like_1st"/>
    <property type="match status" value="1"/>
</dbReference>
<dbReference type="Gene3D" id="1.10.8.260">
    <property type="entry name" value="HI0933 insert domain-like"/>
    <property type="match status" value="1"/>
</dbReference>
<dbReference type="PRINTS" id="PR00368">
    <property type="entry name" value="FADPNR"/>
</dbReference>
<dbReference type="InterPro" id="IPR055178">
    <property type="entry name" value="RsdA/BaiN/AoA(So)-like_dom"/>
</dbReference>
<dbReference type="Proteomes" id="UP000032737">
    <property type="component" value="Chromosome"/>
</dbReference>
<dbReference type="InterPro" id="IPR023166">
    <property type="entry name" value="BaiN-like_dom_sf"/>
</dbReference>
<dbReference type="InterPro" id="IPR057661">
    <property type="entry name" value="RsdA/BaiN/AoA(So)_Rossmann"/>
</dbReference>
<name>U4KPR2_9MOLU</name>
<evidence type="ECO:0000259" key="4">
    <source>
        <dbReference type="Pfam" id="PF03486"/>
    </source>
</evidence>
<comment type="cofactor">
    <cofactor evidence="1">
        <name>FAD</name>
        <dbReference type="ChEBI" id="CHEBI:57692"/>
    </cofactor>
</comment>
<dbReference type="Gene3D" id="3.50.50.60">
    <property type="entry name" value="FAD/NAD(P)-binding domain"/>
    <property type="match status" value="1"/>
</dbReference>
<evidence type="ECO:0008006" key="8">
    <source>
        <dbReference type="Google" id="ProtNLM"/>
    </source>
</evidence>
<evidence type="ECO:0000313" key="6">
    <source>
        <dbReference type="EMBL" id="CCV66447.1"/>
    </source>
</evidence>
<dbReference type="PANTHER" id="PTHR42887">
    <property type="entry name" value="OS12G0638800 PROTEIN"/>
    <property type="match status" value="1"/>
</dbReference>
<keyword evidence="7" id="KW-1185">Reference proteome</keyword>
<evidence type="ECO:0000256" key="3">
    <source>
        <dbReference type="ARBA" id="ARBA00022827"/>
    </source>
</evidence>
<evidence type="ECO:0000259" key="5">
    <source>
        <dbReference type="Pfam" id="PF22780"/>
    </source>
</evidence>
<dbReference type="NCBIfam" id="TIGR00275">
    <property type="entry name" value="aminoacetone oxidase family FAD-binding enzyme"/>
    <property type="match status" value="1"/>
</dbReference>
<dbReference type="InterPro" id="IPR036188">
    <property type="entry name" value="FAD/NAD-bd_sf"/>
</dbReference>
<accession>U4KPR2</accession>
<gene>
    <name evidence="6" type="ORF">BN85314260</name>
</gene>
<dbReference type="EMBL" id="FO681348">
    <property type="protein sequence ID" value="CCV66447.1"/>
    <property type="molecule type" value="Genomic_DNA"/>
</dbReference>
<dbReference type="Gene3D" id="2.40.30.10">
    <property type="entry name" value="Translation factors"/>
    <property type="match status" value="1"/>
</dbReference>
<dbReference type="PANTHER" id="PTHR42887:SF2">
    <property type="entry name" value="OS12G0638800 PROTEIN"/>
    <property type="match status" value="1"/>
</dbReference>
<dbReference type="PRINTS" id="PR00411">
    <property type="entry name" value="PNDRDTASEI"/>
</dbReference>
<dbReference type="InterPro" id="IPR004792">
    <property type="entry name" value="BaiN-like"/>
</dbReference>
<dbReference type="STRING" id="61635.BN85314260"/>
<evidence type="ECO:0000256" key="2">
    <source>
        <dbReference type="ARBA" id="ARBA00022630"/>
    </source>
</evidence>
<dbReference type="OrthoDB" id="9773233at2"/>
<proteinExistence type="predicted"/>
<evidence type="ECO:0000256" key="1">
    <source>
        <dbReference type="ARBA" id="ARBA00001974"/>
    </source>
</evidence>
<keyword evidence="3" id="KW-0274">FAD</keyword>
<dbReference type="Pfam" id="PF03486">
    <property type="entry name" value="HI0933_like"/>
    <property type="match status" value="1"/>
</dbReference>
<feature type="domain" description="RsdA/BaiN/AoA(So)-like Rossmann fold-like" evidence="4">
    <location>
        <begin position="4"/>
        <end position="398"/>
    </location>
</feature>